<dbReference type="AlphaFoldDB" id="A0A0J8A5K6"/>
<dbReference type="Proteomes" id="UP000052268">
    <property type="component" value="Unassembled WGS sequence"/>
</dbReference>
<reference evidence="1 2" key="1">
    <citation type="journal article" date="2015" name="G3 (Bethesda)">
        <title>Insights into Ongoing Evolution of the Hexachlorocyclohexane Catabolic Pathway from Comparative Genomics of Ten Sphingomonadaceae Strains.</title>
        <authorList>
            <person name="Pearce S.L."/>
            <person name="Oakeshott J.G."/>
            <person name="Pandey G."/>
        </authorList>
    </citation>
    <scope>NUCLEOTIDE SEQUENCE [LARGE SCALE GENOMIC DNA]</scope>
    <source>
        <strain evidence="1 2">LL02</strain>
    </source>
</reference>
<dbReference type="RefSeq" id="WP_020819802.1">
    <property type="nucleotide sequence ID" value="NZ_KQ130461.1"/>
</dbReference>
<proteinExistence type="predicted"/>
<dbReference type="OrthoDB" id="7570868at2"/>
<keyword evidence="2" id="KW-1185">Reference proteome</keyword>
<protein>
    <submittedName>
        <fullName evidence="1">Uncharacterized protein</fullName>
    </submittedName>
</protein>
<sequence length="76" mass="8328">MKKSDRAKKQTAKVIEAAARAHEALDYFNGNVTNPFDELTWPSIAEGYLLVAQKAVSDALVALERANSVGWTKHGQ</sequence>
<gene>
    <name evidence="1" type="ORF">V474_06340</name>
</gene>
<name>A0A0J8A5K6_9SPHN</name>
<accession>A0A0J8A5K6</accession>
<evidence type="ECO:0000313" key="1">
    <source>
        <dbReference type="EMBL" id="KMS50715.1"/>
    </source>
</evidence>
<dbReference type="EMBL" id="JACU01000015">
    <property type="protein sequence ID" value="KMS50715.1"/>
    <property type="molecule type" value="Genomic_DNA"/>
</dbReference>
<organism evidence="1 2">
    <name type="scientific">Novosphingobium barchaimii LL02</name>
    <dbReference type="NCBI Taxonomy" id="1114963"/>
    <lineage>
        <taxon>Bacteria</taxon>
        <taxon>Pseudomonadati</taxon>
        <taxon>Pseudomonadota</taxon>
        <taxon>Alphaproteobacteria</taxon>
        <taxon>Sphingomonadales</taxon>
        <taxon>Sphingomonadaceae</taxon>
        <taxon>Novosphingobium</taxon>
    </lineage>
</organism>
<evidence type="ECO:0000313" key="2">
    <source>
        <dbReference type="Proteomes" id="UP000052268"/>
    </source>
</evidence>
<comment type="caution">
    <text evidence="1">The sequence shown here is derived from an EMBL/GenBank/DDBJ whole genome shotgun (WGS) entry which is preliminary data.</text>
</comment>
<dbReference type="PATRIC" id="fig|1114963.3.peg.4915"/>